<dbReference type="AlphaFoldDB" id="A0A2P2PL29"/>
<dbReference type="EMBL" id="GGEC01074948">
    <property type="protein sequence ID" value="MBX55432.1"/>
    <property type="molecule type" value="Transcribed_RNA"/>
</dbReference>
<accession>A0A2P2PL29</accession>
<sequence>MLKLRIQVLLATRISWNSYMLLGSNGQGYYNWNTHLGWIYCF</sequence>
<protein>
    <submittedName>
        <fullName evidence="1">Uncharacterized protein</fullName>
    </submittedName>
</protein>
<evidence type="ECO:0000313" key="1">
    <source>
        <dbReference type="EMBL" id="MBX55432.1"/>
    </source>
</evidence>
<organism evidence="1">
    <name type="scientific">Rhizophora mucronata</name>
    <name type="common">Asiatic mangrove</name>
    <dbReference type="NCBI Taxonomy" id="61149"/>
    <lineage>
        <taxon>Eukaryota</taxon>
        <taxon>Viridiplantae</taxon>
        <taxon>Streptophyta</taxon>
        <taxon>Embryophyta</taxon>
        <taxon>Tracheophyta</taxon>
        <taxon>Spermatophyta</taxon>
        <taxon>Magnoliopsida</taxon>
        <taxon>eudicotyledons</taxon>
        <taxon>Gunneridae</taxon>
        <taxon>Pentapetalae</taxon>
        <taxon>rosids</taxon>
        <taxon>fabids</taxon>
        <taxon>Malpighiales</taxon>
        <taxon>Rhizophoraceae</taxon>
        <taxon>Rhizophora</taxon>
    </lineage>
</organism>
<proteinExistence type="predicted"/>
<reference evidence="1" key="1">
    <citation type="submission" date="2018-02" db="EMBL/GenBank/DDBJ databases">
        <title>Rhizophora mucronata_Transcriptome.</title>
        <authorList>
            <person name="Meera S.P."/>
            <person name="Sreeshan A."/>
            <person name="Augustine A."/>
        </authorList>
    </citation>
    <scope>NUCLEOTIDE SEQUENCE</scope>
    <source>
        <tissue evidence="1">Leaf</tissue>
    </source>
</reference>
<name>A0A2P2PL29_RHIMU</name>